<protein>
    <submittedName>
        <fullName evidence="5">Regulatory protein, luxR family</fullName>
    </submittedName>
</protein>
<dbReference type="SUPFAM" id="SSF46894">
    <property type="entry name" value="C-terminal effector domain of the bipartite response regulators"/>
    <property type="match status" value="1"/>
</dbReference>
<dbReference type="EMBL" id="FUZE01000004">
    <property type="protein sequence ID" value="SKB59623.1"/>
    <property type="molecule type" value="Genomic_DNA"/>
</dbReference>
<keyword evidence="2" id="KW-0175">Coiled coil</keyword>
<keyword evidence="3" id="KW-0812">Transmembrane</keyword>
<dbReference type="InterPro" id="IPR019734">
    <property type="entry name" value="TPR_rpt"/>
</dbReference>
<dbReference type="InterPro" id="IPR036388">
    <property type="entry name" value="WH-like_DNA-bd_sf"/>
</dbReference>
<feature type="transmembrane region" description="Helical" evidence="3">
    <location>
        <begin position="337"/>
        <end position="356"/>
    </location>
</feature>
<dbReference type="Proteomes" id="UP000190669">
    <property type="component" value="Unassembled WGS sequence"/>
</dbReference>
<feature type="repeat" description="TPR" evidence="1">
    <location>
        <begin position="238"/>
        <end position="271"/>
    </location>
</feature>
<feature type="chain" id="PRO_5047310918" evidence="4">
    <location>
        <begin position="22"/>
        <end position="475"/>
    </location>
</feature>
<name>A0ABY1L6K8_9FLAO</name>
<dbReference type="PROSITE" id="PS50005">
    <property type="entry name" value="TPR"/>
    <property type="match status" value="1"/>
</dbReference>
<gene>
    <name evidence="5" type="ORF">SAMN05421800_10417</name>
</gene>
<dbReference type="SUPFAM" id="SSF48452">
    <property type="entry name" value="TPR-like"/>
    <property type="match status" value="1"/>
</dbReference>
<proteinExistence type="predicted"/>
<keyword evidence="3" id="KW-0472">Membrane</keyword>
<keyword evidence="4" id="KW-0732">Signal</keyword>
<dbReference type="Gene3D" id="1.25.40.10">
    <property type="entry name" value="Tetratricopeptide repeat domain"/>
    <property type="match status" value="1"/>
</dbReference>
<keyword evidence="3" id="KW-1133">Transmembrane helix</keyword>
<organism evidence="5 6">
    <name type="scientific">Chryseobacterium balustinum</name>
    <dbReference type="NCBI Taxonomy" id="246"/>
    <lineage>
        <taxon>Bacteria</taxon>
        <taxon>Pseudomonadati</taxon>
        <taxon>Bacteroidota</taxon>
        <taxon>Flavobacteriia</taxon>
        <taxon>Flavobacteriales</taxon>
        <taxon>Weeksellaceae</taxon>
        <taxon>Chryseobacterium group</taxon>
        <taxon>Chryseobacterium</taxon>
    </lineage>
</organism>
<dbReference type="InterPro" id="IPR016032">
    <property type="entry name" value="Sig_transdc_resp-reg_C-effctor"/>
</dbReference>
<accession>A0ABY1L6K8</accession>
<comment type="caution">
    <text evidence="5">The sequence shown here is derived from an EMBL/GenBank/DDBJ whole genome shotgun (WGS) entry which is preliminary data.</text>
</comment>
<feature type="coiled-coil region" evidence="2">
    <location>
        <begin position="309"/>
        <end position="336"/>
    </location>
</feature>
<keyword evidence="6" id="KW-1185">Reference proteome</keyword>
<keyword evidence="1" id="KW-0802">TPR repeat</keyword>
<dbReference type="Gene3D" id="1.10.10.10">
    <property type="entry name" value="Winged helix-like DNA-binding domain superfamily/Winged helix DNA-binding domain"/>
    <property type="match status" value="1"/>
</dbReference>
<evidence type="ECO:0000256" key="1">
    <source>
        <dbReference type="PROSITE-ProRule" id="PRU00339"/>
    </source>
</evidence>
<evidence type="ECO:0000313" key="5">
    <source>
        <dbReference type="EMBL" id="SKB59623.1"/>
    </source>
</evidence>
<dbReference type="InterPro" id="IPR011990">
    <property type="entry name" value="TPR-like_helical_dom_sf"/>
</dbReference>
<evidence type="ECO:0000256" key="2">
    <source>
        <dbReference type="SAM" id="Coils"/>
    </source>
</evidence>
<sequence length="475" mass="55636">MFEFRKTLLLLIIFLSFLATAQQKLTAKELKAKISNNTKLYKVNIDEAYKELNKLLKQSVILKDSISEMKILDRKCRYFYSKNMMDSLIITSENLRKKSSLYKDIYFEAMSNIYIAEIYSINKFPDKAIAYLNSAYKILQKGNANSERIFYAKANVLSSFANIYLDKNQPKEAAKKIYEQIESGKQLKNKYERDNFQYLNYANLANIYSQINADSAYHYAKKSILIKPGDIIDDKSMIDNYSVIGKVYKNKGNYESALKNFHKALLISKKTGTEINTNQIYHSLKEIYEILKVNDSINFYGNKIEQYELKALKSKYNSLQEVINKDKKEHENSQNDLWYWVVPALAAIATVLFFTIKRKGEKKHETINENQIKPEINLSEAYHDLMELLEKRDPAFIFAFENIYPDFSSKLLAKSTDLQQSEIEFCALLKMKLTTKEIAKISFIETRTVQNKKYRIRKKLDIPQNVDIYHWIDQI</sequence>
<evidence type="ECO:0000256" key="4">
    <source>
        <dbReference type="SAM" id="SignalP"/>
    </source>
</evidence>
<feature type="signal peptide" evidence="4">
    <location>
        <begin position="1"/>
        <end position="21"/>
    </location>
</feature>
<evidence type="ECO:0000256" key="3">
    <source>
        <dbReference type="SAM" id="Phobius"/>
    </source>
</evidence>
<dbReference type="RefSeq" id="WP_079464591.1">
    <property type="nucleotide sequence ID" value="NZ_CP033934.1"/>
</dbReference>
<reference evidence="5 6" key="1">
    <citation type="submission" date="2017-02" db="EMBL/GenBank/DDBJ databases">
        <authorList>
            <person name="Varghese N."/>
            <person name="Submissions S."/>
        </authorList>
    </citation>
    <scope>NUCLEOTIDE SEQUENCE [LARGE SCALE GENOMIC DNA]</scope>
    <source>
        <strain evidence="5 6">DSM 16775</strain>
    </source>
</reference>
<evidence type="ECO:0000313" key="6">
    <source>
        <dbReference type="Proteomes" id="UP000190669"/>
    </source>
</evidence>